<organism evidence="1 2">
    <name type="scientific">Nocardioides albertanoniae</name>
    <dbReference type="NCBI Taxonomy" id="1175486"/>
    <lineage>
        <taxon>Bacteria</taxon>
        <taxon>Bacillati</taxon>
        <taxon>Actinomycetota</taxon>
        <taxon>Actinomycetes</taxon>
        <taxon>Propionibacteriales</taxon>
        <taxon>Nocardioidaceae</taxon>
        <taxon>Nocardioides</taxon>
    </lineage>
</organism>
<sequence>MSEHDVATADELAWASDGGSAALVEQAEQVLAVLSATGRTPEEADVDVLRAAAFLLVSQDRIDDVGRGWLELLDAVRAHPDAALADLPPARTD</sequence>
<dbReference type="RefSeq" id="WP_141779057.1">
    <property type="nucleotide sequence ID" value="NZ_VFOV01000001.1"/>
</dbReference>
<reference evidence="1 2" key="1">
    <citation type="submission" date="2019-06" db="EMBL/GenBank/DDBJ databases">
        <title>Sequencing the genomes of 1000 actinobacteria strains.</title>
        <authorList>
            <person name="Klenk H.-P."/>
        </authorList>
    </citation>
    <scope>NUCLEOTIDE SEQUENCE [LARGE SCALE GENOMIC DNA]</scope>
    <source>
        <strain evidence="1 2">DSM 25218</strain>
    </source>
</reference>
<proteinExistence type="predicted"/>
<evidence type="ECO:0000313" key="2">
    <source>
        <dbReference type="Proteomes" id="UP000320209"/>
    </source>
</evidence>
<dbReference type="EMBL" id="VFOV01000001">
    <property type="protein sequence ID" value="TQL66901.1"/>
    <property type="molecule type" value="Genomic_DNA"/>
</dbReference>
<comment type="caution">
    <text evidence="1">The sequence shown here is derived from an EMBL/GenBank/DDBJ whole genome shotgun (WGS) entry which is preliminary data.</text>
</comment>
<dbReference type="AlphaFoldDB" id="A0A543A2V4"/>
<protein>
    <submittedName>
        <fullName evidence="1">Uncharacterized protein</fullName>
    </submittedName>
</protein>
<gene>
    <name evidence="1" type="ORF">FB381_0770</name>
</gene>
<accession>A0A543A2V4</accession>
<evidence type="ECO:0000313" key="1">
    <source>
        <dbReference type="EMBL" id="TQL66901.1"/>
    </source>
</evidence>
<keyword evidence="2" id="KW-1185">Reference proteome</keyword>
<dbReference type="Proteomes" id="UP000320209">
    <property type="component" value="Unassembled WGS sequence"/>
</dbReference>
<dbReference type="OrthoDB" id="3785168at2"/>
<name>A0A543A2V4_9ACTN</name>